<evidence type="ECO:0000256" key="1">
    <source>
        <dbReference type="SAM" id="Phobius"/>
    </source>
</evidence>
<feature type="transmembrane region" description="Helical" evidence="1">
    <location>
        <begin position="38"/>
        <end position="58"/>
    </location>
</feature>
<feature type="transmembrane region" description="Helical" evidence="1">
    <location>
        <begin position="6"/>
        <end position="26"/>
    </location>
</feature>
<organism evidence="2 3">
    <name type="scientific">Thermogymnomonas acidicola</name>
    <dbReference type="NCBI Taxonomy" id="399579"/>
    <lineage>
        <taxon>Archaea</taxon>
        <taxon>Methanobacteriati</taxon>
        <taxon>Thermoplasmatota</taxon>
        <taxon>Thermoplasmata</taxon>
        <taxon>Thermoplasmatales</taxon>
        <taxon>Thermogymnomonas</taxon>
    </lineage>
</organism>
<accession>A0AA37F9C2</accession>
<evidence type="ECO:0000313" key="2">
    <source>
        <dbReference type="EMBL" id="GGM71631.1"/>
    </source>
</evidence>
<evidence type="ECO:0000313" key="3">
    <source>
        <dbReference type="Proteomes" id="UP000632195"/>
    </source>
</evidence>
<sequence length="63" mass="7100">MAEHHLVLAAVSPLPFILLSLIDFSWISGAAADDFSTFWYLILLFYLFSAVAITFAWIEETFG</sequence>
<reference evidence="2" key="1">
    <citation type="journal article" date="2014" name="Int. J. Syst. Evol. Microbiol.">
        <title>Complete genome sequence of Corynebacterium casei LMG S-19264T (=DSM 44701T), isolated from a smear-ripened cheese.</title>
        <authorList>
            <consortium name="US DOE Joint Genome Institute (JGI-PGF)"/>
            <person name="Walter F."/>
            <person name="Albersmeier A."/>
            <person name="Kalinowski J."/>
            <person name="Ruckert C."/>
        </authorList>
    </citation>
    <scope>NUCLEOTIDE SEQUENCE</scope>
    <source>
        <strain evidence="2">JCM 13583</strain>
    </source>
</reference>
<comment type="caution">
    <text evidence="2">The sequence shown here is derived from an EMBL/GenBank/DDBJ whole genome shotgun (WGS) entry which is preliminary data.</text>
</comment>
<keyword evidence="1" id="KW-0472">Membrane</keyword>
<gene>
    <name evidence="2" type="ORF">GCM10007108_07180</name>
</gene>
<dbReference type="RefSeq" id="WP_188680380.1">
    <property type="nucleotide sequence ID" value="NZ_BMNY01000001.1"/>
</dbReference>
<dbReference type="Proteomes" id="UP000632195">
    <property type="component" value="Unassembled WGS sequence"/>
</dbReference>
<keyword evidence="1" id="KW-0812">Transmembrane</keyword>
<name>A0AA37F9C2_9ARCH</name>
<keyword evidence="1" id="KW-1133">Transmembrane helix</keyword>
<reference evidence="2" key="2">
    <citation type="submission" date="2022-09" db="EMBL/GenBank/DDBJ databases">
        <authorList>
            <person name="Sun Q."/>
            <person name="Ohkuma M."/>
        </authorList>
    </citation>
    <scope>NUCLEOTIDE SEQUENCE</scope>
    <source>
        <strain evidence="2">JCM 13583</strain>
    </source>
</reference>
<protein>
    <submittedName>
        <fullName evidence="2">Uncharacterized protein</fullName>
    </submittedName>
</protein>
<keyword evidence="3" id="KW-1185">Reference proteome</keyword>
<dbReference type="EMBL" id="BMNY01000001">
    <property type="protein sequence ID" value="GGM71631.1"/>
    <property type="molecule type" value="Genomic_DNA"/>
</dbReference>
<proteinExistence type="predicted"/>
<dbReference type="AlphaFoldDB" id="A0AA37F9C2"/>